<evidence type="ECO:0000313" key="4">
    <source>
        <dbReference type="RefSeq" id="XP_022330941.1"/>
    </source>
</evidence>
<accession>A0A8B8DVB2</accession>
<sequence>MLIGIVVFTEIKVFQMALIIIIFGVCFAEILGAPPFMYNPAFYKNLNMPDYNPNTIPFVNYNPMKERHPEPFSAFRAITTAAPEFSNIKVFGNSRDGGMPFDPKIVTPSPFNMDNVKFNPNNDNFMKGYDPNGFDNKVQAFQVDQVAQFQEKQVTASPAGQNWDGSWPGENNGVIKTDKETLGARHGDNFGNTGGENNAVNSAPANSWDGSWPSGEGKDFASTATKSWNSVVGTNEINQKWQGGDGAGDFSDKATESWTKALNNDRPDEKNKENSSKSEDIDEIIQSLMAALQKLQS</sequence>
<dbReference type="OrthoDB" id="6145571at2759"/>
<gene>
    <name evidence="4" type="primary">LOC111129113</name>
</gene>
<proteinExistence type="predicted"/>
<evidence type="ECO:0000313" key="3">
    <source>
        <dbReference type="Proteomes" id="UP000694844"/>
    </source>
</evidence>
<feature type="region of interest" description="Disordered" evidence="1">
    <location>
        <begin position="237"/>
        <end position="282"/>
    </location>
</feature>
<dbReference type="AlphaFoldDB" id="A0A8B8DVB2"/>
<keyword evidence="2" id="KW-0472">Membrane</keyword>
<name>A0A8B8DVB2_CRAVI</name>
<keyword evidence="2" id="KW-1133">Transmembrane helix</keyword>
<protein>
    <submittedName>
        <fullName evidence="4">Uncharacterized protein LOC111129113</fullName>
    </submittedName>
</protein>
<dbReference type="GeneID" id="111129113"/>
<dbReference type="KEGG" id="cvn:111129113"/>
<dbReference type="RefSeq" id="XP_022330941.1">
    <property type="nucleotide sequence ID" value="XM_022475233.1"/>
</dbReference>
<keyword evidence="2" id="KW-0812">Transmembrane</keyword>
<dbReference type="Proteomes" id="UP000694844">
    <property type="component" value="Chromosome 4"/>
</dbReference>
<evidence type="ECO:0000256" key="1">
    <source>
        <dbReference type="SAM" id="MobiDB-lite"/>
    </source>
</evidence>
<feature type="transmembrane region" description="Helical" evidence="2">
    <location>
        <begin position="16"/>
        <end position="38"/>
    </location>
</feature>
<feature type="region of interest" description="Disordered" evidence="1">
    <location>
        <begin position="182"/>
        <end position="221"/>
    </location>
</feature>
<evidence type="ECO:0000256" key="2">
    <source>
        <dbReference type="SAM" id="Phobius"/>
    </source>
</evidence>
<feature type="compositionally biased region" description="Basic and acidic residues" evidence="1">
    <location>
        <begin position="263"/>
        <end position="279"/>
    </location>
</feature>
<organism evidence="3 4">
    <name type="scientific">Crassostrea virginica</name>
    <name type="common">Eastern oyster</name>
    <dbReference type="NCBI Taxonomy" id="6565"/>
    <lineage>
        <taxon>Eukaryota</taxon>
        <taxon>Metazoa</taxon>
        <taxon>Spiralia</taxon>
        <taxon>Lophotrochozoa</taxon>
        <taxon>Mollusca</taxon>
        <taxon>Bivalvia</taxon>
        <taxon>Autobranchia</taxon>
        <taxon>Pteriomorphia</taxon>
        <taxon>Ostreida</taxon>
        <taxon>Ostreoidea</taxon>
        <taxon>Ostreidae</taxon>
        <taxon>Crassostrea</taxon>
    </lineage>
</organism>
<reference evidence="4" key="1">
    <citation type="submission" date="2025-08" db="UniProtKB">
        <authorList>
            <consortium name="RefSeq"/>
        </authorList>
    </citation>
    <scope>IDENTIFICATION</scope>
    <source>
        <tissue evidence="4">Whole sample</tissue>
    </source>
</reference>
<feature type="compositionally biased region" description="Polar residues" evidence="1">
    <location>
        <begin position="195"/>
        <end position="209"/>
    </location>
</feature>
<keyword evidence="3" id="KW-1185">Reference proteome</keyword>